<dbReference type="SUPFAM" id="SSF63817">
    <property type="entry name" value="Sortase"/>
    <property type="match status" value="1"/>
</dbReference>
<evidence type="ECO:0000313" key="3">
    <source>
        <dbReference type="EMBL" id="KKS87572.1"/>
    </source>
</evidence>
<evidence type="ECO:0000256" key="1">
    <source>
        <dbReference type="ARBA" id="ARBA00022801"/>
    </source>
</evidence>
<proteinExistence type="predicted"/>
<dbReference type="Proteomes" id="UP000034050">
    <property type="component" value="Unassembled WGS sequence"/>
</dbReference>
<sequence length="187" mass="20945">METKLVIGKLFSILLIAAGLGFLLYAGLLFQERYQPKTLNFPKEAEIEHRPQVLTIDSLHLKLPIFLAEIKGSKWDDTDQGVSFLKTSTLPGHVGNSIIYGHNWPNLLGRLSQIRIGDTVVVGYDDGTSQNFKVKLIDTVTPDESYIVTQTTSDVRLTLYTCTGWFDRMRLVVTAVAEQELSFRPAS</sequence>
<dbReference type="InterPro" id="IPR023365">
    <property type="entry name" value="Sortase_dom-sf"/>
</dbReference>
<protein>
    <recommendedName>
        <fullName evidence="5">Sortase family protein</fullName>
    </recommendedName>
</protein>
<dbReference type="STRING" id="1618446.UV61_C0002G0293"/>
<accession>A0A0G1CQ14</accession>
<dbReference type="InterPro" id="IPR005754">
    <property type="entry name" value="Sortase"/>
</dbReference>
<reference evidence="3 4" key="1">
    <citation type="journal article" date="2015" name="Nature">
        <title>rRNA introns, odd ribosomes, and small enigmatic genomes across a large radiation of phyla.</title>
        <authorList>
            <person name="Brown C.T."/>
            <person name="Hug L.A."/>
            <person name="Thomas B.C."/>
            <person name="Sharon I."/>
            <person name="Castelle C.J."/>
            <person name="Singh A."/>
            <person name="Wilkins M.J."/>
            <person name="Williams K.H."/>
            <person name="Banfield J.F."/>
        </authorList>
    </citation>
    <scope>NUCLEOTIDE SEQUENCE [LARGE SCALE GENOMIC DNA]</scope>
</reference>
<dbReference type="GO" id="GO:0016787">
    <property type="term" value="F:hydrolase activity"/>
    <property type="evidence" value="ECO:0007669"/>
    <property type="project" value="UniProtKB-KW"/>
</dbReference>
<keyword evidence="1" id="KW-0378">Hydrolase</keyword>
<comment type="caution">
    <text evidence="3">The sequence shown here is derived from an EMBL/GenBank/DDBJ whole genome shotgun (WGS) entry which is preliminary data.</text>
</comment>
<feature type="transmembrane region" description="Helical" evidence="2">
    <location>
        <begin position="6"/>
        <end position="30"/>
    </location>
</feature>
<evidence type="ECO:0008006" key="5">
    <source>
        <dbReference type="Google" id="ProtNLM"/>
    </source>
</evidence>
<dbReference type="AlphaFoldDB" id="A0A0G1CQ14"/>
<evidence type="ECO:0000256" key="2">
    <source>
        <dbReference type="SAM" id="Phobius"/>
    </source>
</evidence>
<keyword evidence="2" id="KW-0812">Transmembrane</keyword>
<evidence type="ECO:0000313" key="4">
    <source>
        <dbReference type="Proteomes" id="UP000034050"/>
    </source>
</evidence>
<keyword evidence="2" id="KW-0472">Membrane</keyword>
<keyword evidence="2" id="KW-1133">Transmembrane helix</keyword>
<name>A0A0G1CQ14_9BACT</name>
<dbReference type="EMBL" id="LCFD01000002">
    <property type="protein sequence ID" value="KKS87572.1"/>
    <property type="molecule type" value="Genomic_DNA"/>
</dbReference>
<dbReference type="Gene3D" id="2.40.260.10">
    <property type="entry name" value="Sortase"/>
    <property type="match status" value="1"/>
</dbReference>
<dbReference type="Pfam" id="PF04203">
    <property type="entry name" value="Sortase"/>
    <property type="match status" value="1"/>
</dbReference>
<organism evidence="3 4">
    <name type="scientific">Candidatus Gottesmanbacteria bacterium GW2011_GWB1_43_11</name>
    <dbReference type="NCBI Taxonomy" id="1618446"/>
    <lineage>
        <taxon>Bacteria</taxon>
        <taxon>Candidatus Gottesmaniibacteriota</taxon>
    </lineage>
</organism>
<gene>
    <name evidence="3" type="ORF">UV61_C0002G0293</name>
</gene>